<evidence type="ECO:0000313" key="1">
    <source>
        <dbReference type="EMBL" id="KAF1978582.1"/>
    </source>
</evidence>
<accession>A0A6A5VS98</accession>
<organism evidence="1 2">
    <name type="scientific">Bimuria novae-zelandiae CBS 107.79</name>
    <dbReference type="NCBI Taxonomy" id="1447943"/>
    <lineage>
        <taxon>Eukaryota</taxon>
        <taxon>Fungi</taxon>
        <taxon>Dikarya</taxon>
        <taxon>Ascomycota</taxon>
        <taxon>Pezizomycotina</taxon>
        <taxon>Dothideomycetes</taxon>
        <taxon>Pleosporomycetidae</taxon>
        <taxon>Pleosporales</taxon>
        <taxon>Massarineae</taxon>
        <taxon>Didymosphaeriaceae</taxon>
        <taxon>Bimuria</taxon>
    </lineage>
</organism>
<dbReference type="Proteomes" id="UP000800036">
    <property type="component" value="Unassembled WGS sequence"/>
</dbReference>
<protein>
    <submittedName>
        <fullName evidence="1">Uncharacterized protein</fullName>
    </submittedName>
</protein>
<sequence length="119" mass="12531">MLRRSRSHSLMTTSALGKLSLLVGDTQSGKTSRLHVLRLVWSVRNNPVKQVRSDAIVPHGRLAGSSCLGQASLRTLIGCSTMFTIALAPACLGSTGVRRHCGSVAVESGCIVCSQMPVA</sequence>
<reference evidence="1" key="1">
    <citation type="journal article" date="2020" name="Stud. Mycol.">
        <title>101 Dothideomycetes genomes: a test case for predicting lifestyles and emergence of pathogens.</title>
        <authorList>
            <person name="Haridas S."/>
            <person name="Albert R."/>
            <person name="Binder M."/>
            <person name="Bloem J."/>
            <person name="Labutti K."/>
            <person name="Salamov A."/>
            <person name="Andreopoulos B."/>
            <person name="Baker S."/>
            <person name="Barry K."/>
            <person name="Bills G."/>
            <person name="Bluhm B."/>
            <person name="Cannon C."/>
            <person name="Castanera R."/>
            <person name="Culley D."/>
            <person name="Daum C."/>
            <person name="Ezra D."/>
            <person name="Gonzalez J."/>
            <person name="Henrissat B."/>
            <person name="Kuo A."/>
            <person name="Liang C."/>
            <person name="Lipzen A."/>
            <person name="Lutzoni F."/>
            <person name="Magnuson J."/>
            <person name="Mondo S."/>
            <person name="Nolan M."/>
            <person name="Ohm R."/>
            <person name="Pangilinan J."/>
            <person name="Park H.-J."/>
            <person name="Ramirez L."/>
            <person name="Alfaro M."/>
            <person name="Sun H."/>
            <person name="Tritt A."/>
            <person name="Yoshinaga Y."/>
            <person name="Zwiers L.-H."/>
            <person name="Turgeon B."/>
            <person name="Goodwin S."/>
            <person name="Spatafora J."/>
            <person name="Crous P."/>
            <person name="Grigoriev I."/>
        </authorList>
    </citation>
    <scope>NUCLEOTIDE SEQUENCE</scope>
    <source>
        <strain evidence="1">CBS 107.79</strain>
    </source>
</reference>
<evidence type="ECO:0000313" key="2">
    <source>
        <dbReference type="Proteomes" id="UP000800036"/>
    </source>
</evidence>
<gene>
    <name evidence="1" type="ORF">BU23DRAFT_228546</name>
</gene>
<keyword evidence="2" id="KW-1185">Reference proteome</keyword>
<proteinExistence type="predicted"/>
<name>A0A6A5VS98_9PLEO</name>
<dbReference type="EMBL" id="ML976660">
    <property type="protein sequence ID" value="KAF1978582.1"/>
    <property type="molecule type" value="Genomic_DNA"/>
</dbReference>
<dbReference type="AlphaFoldDB" id="A0A6A5VS98"/>